<dbReference type="InterPro" id="IPR002110">
    <property type="entry name" value="Ankyrin_rpt"/>
</dbReference>
<dbReference type="InterPro" id="IPR050927">
    <property type="entry name" value="TRPM"/>
</dbReference>
<dbReference type="Pfam" id="PF00520">
    <property type="entry name" value="Ion_trans"/>
    <property type="match status" value="1"/>
</dbReference>
<evidence type="ECO:0000256" key="3">
    <source>
        <dbReference type="ARBA" id="ARBA00022989"/>
    </source>
</evidence>
<evidence type="ECO:0000256" key="4">
    <source>
        <dbReference type="ARBA" id="ARBA00023136"/>
    </source>
</evidence>
<gene>
    <name evidence="10" type="ORF">BOX15_Mlig007500g2</name>
</gene>
<dbReference type="PROSITE" id="PS50297">
    <property type="entry name" value="ANK_REP_REGION"/>
    <property type="match status" value="3"/>
</dbReference>
<feature type="repeat" description="ANK" evidence="5">
    <location>
        <begin position="311"/>
        <end position="343"/>
    </location>
</feature>
<keyword evidence="4 7" id="KW-0472">Membrane</keyword>
<dbReference type="Proteomes" id="UP000215902">
    <property type="component" value="Unassembled WGS sequence"/>
</dbReference>
<evidence type="ECO:0000259" key="9">
    <source>
        <dbReference type="Pfam" id="PF25508"/>
    </source>
</evidence>
<dbReference type="PANTHER" id="PTHR13800:SF12">
    <property type="entry name" value="TRANSIENT RECEPTOR POTENTIAL CATION CHANNEL SUBFAMILY M MEMBER-LIKE 2"/>
    <property type="match status" value="1"/>
</dbReference>
<dbReference type="InterPro" id="IPR005821">
    <property type="entry name" value="Ion_trans_dom"/>
</dbReference>
<keyword evidence="3 7" id="KW-1133">Transmembrane helix</keyword>
<organism evidence="10 11">
    <name type="scientific">Macrostomum lignano</name>
    <dbReference type="NCBI Taxonomy" id="282301"/>
    <lineage>
        <taxon>Eukaryota</taxon>
        <taxon>Metazoa</taxon>
        <taxon>Spiralia</taxon>
        <taxon>Lophotrochozoa</taxon>
        <taxon>Platyhelminthes</taxon>
        <taxon>Rhabditophora</taxon>
        <taxon>Macrostomorpha</taxon>
        <taxon>Macrostomida</taxon>
        <taxon>Macrostomidae</taxon>
        <taxon>Macrostomum</taxon>
    </lineage>
</organism>
<feature type="region of interest" description="Disordered" evidence="6">
    <location>
        <begin position="1281"/>
        <end position="1304"/>
    </location>
</feature>
<dbReference type="PROSITE" id="PS50088">
    <property type="entry name" value="ANK_REPEAT"/>
    <property type="match status" value="3"/>
</dbReference>
<name>A0A267F4X9_9PLAT</name>
<dbReference type="InterPro" id="IPR057366">
    <property type="entry name" value="TRPM-like"/>
</dbReference>
<feature type="compositionally biased region" description="Low complexity" evidence="6">
    <location>
        <begin position="43"/>
        <end position="56"/>
    </location>
</feature>
<feature type="domain" description="Ion transport" evidence="8">
    <location>
        <begin position="862"/>
        <end position="1129"/>
    </location>
</feature>
<proteinExistence type="predicted"/>
<feature type="transmembrane region" description="Helical" evidence="7">
    <location>
        <begin position="1008"/>
        <end position="1030"/>
    </location>
</feature>
<feature type="transmembrane region" description="Helical" evidence="7">
    <location>
        <begin position="711"/>
        <end position="729"/>
    </location>
</feature>
<evidence type="ECO:0000259" key="8">
    <source>
        <dbReference type="Pfam" id="PF00520"/>
    </source>
</evidence>
<dbReference type="SMART" id="SM00248">
    <property type="entry name" value="ANK"/>
    <property type="match status" value="7"/>
</dbReference>
<evidence type="ECO:0000256" key="7">
    <source>
        <dbReference type="SAM" id="Phobius"/>
    </source>
</evidence>
<dbReference type="EMBL" id="NIVC01001425">
    <property type="protein sequence ID" value="PAA68092.1"/>
    <property type="molecule type" value="Genomic_DNA"/>
</dbReference>
<accession>A0A267F4X9</accession>
<keyword evidence="2 7" id="KW-0812">Transmembrane</keyword>
<sequence length="1322" mass="148075">SETQRSAANSIPKLRSYRAKHSSFNIEMARHHSGGNPAISVAEPATTTAGTEGSTSNWESRLGSALSRTKERFFKISPFGDRLTAALAAGNLSEVKAILCENPELLNEELANNLRPLAFAYKLRNKALFSLLLQRGASLSCLFYNDGVPLISAVYTDGESWYQEALMARSCALDLQDTNTGNTVVHLSVERHDSDFFKILAKRGAKLNLRNKRGLVPLHLALNNEDIRLVVNLLESGVDPNIPYPNGDYCLHRCCSIKDTKFLTIFLYYRARPDARDRLGCLPLHRAAMEERRELIDCLLQFTNANASDPNGRTCLHILAINGNMELLTYMVDRGARLELCDKSGVTPIDLLLLNNNQQLVRELCLYFAKQVSSDSRPIALLIPKYHELLLVLKTISRSNSLCKRSELAWDCMTGCGGQQLQPEQLDDEAEAAVLRALLTAVNLDTDDLRQCLLRFHRRLHNRSDEAGLQQLTGAVVKFGLYRDDLGIVNCVTECGSIWQRMLALIEENIAELYIQCPTRCSTTFIPFIKEQFVYDGQVMFDKMNNWLRELTMVNLAHGSKDKYQLLKDPLRSLVVWSILMEKFQLTELLLRMETTDIIPLGLFAVVLLRGLLKNTRLNVTQEQPFLQCASRCESVVIDALTVSSNMDTSPRSAVTLRFIREGLPRYGGFSCIDLAAIGESERFMQLPVCQTALDLDWYLSTYQFRRSKKLLLFFAGMTPFFITLPFFFNYTRNIRKRSLGNKSYSIRTFESGFKRTGKTSIFRGRNADAAAAATGGAASSGVGAASVSSDGIGSKTVDHHPDDNACNNDLATLIIPNKVRNPCLYYFSLIRDFYGIPSTKFWYHTVFNVAFLLLLSRIVLFDVEERCSLWEYVLYIFLFGYFLEEVREFLISLRSKSLHHYFTSKWNMLDMASLGSATVGLVIRWVTHLYCCFGYSSADSDHHHQHNLCSCSATQVTQMVHTNLYYTRIMYCVALLAFYMRMLYVLSVLESLGPQLKMISKMVLQDLIPFLSIVLVFMAGFGVTFQALLYPPFSSNGTDASHQSASSMDVMENMLRFTFYTMLGEYSNENIMGKNHCGKENCPAPHKIGKVVVPDFFLIVYIIITNVLLLNLLIALFSKTVDEIHNKSRALWQFERYDLVAEFKARSPFPPPLNVLDIPLLLCKTIFNSCNRCLVQRVQPRSSPKNCLYFFIYQIFALKGRQAELGRGGSGDRAGAVNATAFGDVLEALSELRQRLDRIEAHLCSGHADSAAVSASAAVTAAAAATAAVSSSLAKPTAWSTGDSLKTSETESRQSRQAAASTMDKIVGRCKSAVLHVSDEA</sequence>
<feature type="non-terminal residue" evidence="10">
    <location>
        <position position="1"/>
    </location>
</feature>
<feature type="transmembrane region" description="Helical" evidence="7">
    <location>
        <begin position="842"/>
        <end position="861"/>
    </location>
</feature>
<reference evidence="10 11" key="1">
    <citation type="submission" date="2017-06" db="EMBL/GenBank/DDBJ databases">
        <title>A platform for efficient transgenesis in Macrostomum lignano, a flatworm model organism for stem cell research.</title>
        <authorList>
            <person name="Berezikov E."/>
        </authorList>
    </citation>
    <scope>NUCLEOTIDE SEQUENCE [LARGE SCALE GENOMIC DNA]</scope>
    <source>
        <strain evidence="10">DV1</strain>
        <tissue evidence="10">Whole organism</tissue>
    </source>
</reference>
<feature type="transmembrane region" description="Helical" evidence="7">
    <location>
        <begin position="873"/>
        <end position="891"/>
    </location>
</feature>
<feature type="transmembrane region" description="Helical" evidence="7">
    <location>
        <begin position="966"/>
        <end position="987"/>
    </location>
</feature>
<evidence type="ECO:0000313" key="10">
    <source>
        <dbReference type="EMBL" id="PAA68092.1"/>
    </source>
</evidence>
<evidence type="ECO:0000256" key="5">
    <source>
        <dbReference type="PROSITE-ProRule" id="PRU00023"/>
    </source>
</evidence>
<evidence type="ECO:0000256" key="6">
    <source>
        <dbReference type="SAM" id="MobiDB-lite"/>
    </source>
</evidence>
<feature type="transmembrane region" description="Helical" evidence="7">
    <location>
        <begin position="1097"/>
        <end position="1118"/>
    </location>
</feature>
<feature type="repeat" description="ANK" evidence="5">
    <location>
        <begin position="180"/>
        <end position="212"/>
    </location>
</feature>
<dbReference type="GO" id="GO:0005886">
    <property type="term" value="C:plasma membrane"/>
    <property type="evidence" value="ECO:0007669"/>
    <property type="project" value="TreeGrafter"/>
</dbReference>
<dbReference type="GO" id="GO:0099604">
    <property type="term" value="F:ligand-gated calcium channel activity"/>
    <property type="evidence" value="ECO:0007669"/>
    <property type="project" value="TreeGrafter"/>
</dbReference>
<protein>
    <submittedName>
        <fullName evidence="10">Uncharacterized protein</fullName>
    </submittedName>
</protein>
<dbReference type="PANTHER" id="PTHR13800">
    <property type="entry name" value="TRANSIENT RECEPTOR POTENTIAL CATION CHANNEL, SUBFAMILY M, MEMBER 6"/>
    <property type="match status" value="1"/>
</dbReference>
<keyword evidence="5" id="KW-0040">ANK repeat</keyword>
<dbReference type="Pfam" id="PF12796">
    <property type="entry name" value="Ank_2"/>
    <property type="match status" value="2"/>
</dbReference>
<keyword evidence="11" id="KW-1185">Reference proteome</keyword>
<feature type="region of interest" description="Disordered" evidence="6">
    <location>
        <begin position="33"/>
        <end position="60"/>
    </location>
</feature>
<feature type="domain" description="TRPM-like" evidence="9">
    <location>
        <begin position="557"/>
        <end position="685"/>
    </location>
</feature>
<dbReference type="Pfam" id="PF25508">
    <property type="entry name" value="TRPM2"/>
    <property type="match status" value="1"/>
</dbReference>
<evidence type="ECO:0000256" key="2">
    <source>
        <dbReference type="ARBA" id="ARBA00022692"/>
    </source>
</evidence>
<feature type="repeat" description="ANK" evidence="5">
    <location>
        <begin position="213"/>
        <end position="245"/>
    </location>
</feature>
<comment type="caution">
    <text evidence="10">The sequence shown here is derived from an EMBL/GenBank/DDBJ whole genome shotgun (WGS) entry which is preliminary data.</text>
</comment>
<comment type="subcellular location">
    <subcellularLocation>
        <location evidence="1">Membrane</location>
        <topology evidence="1">Multi-pass membrane protein</topology>
    </subcellularLocation>
</comment>
<dbReference type="OrthoDB" id="194358at2759"/>
<evidence type="ECO:0000313" key="11">
    <source>
        <dbReference type="Proteomes" id="UP000215902"/>
    </source>
</evidence>
<feature type="transmembrane region" description="Helical" evidence="7">
    <location>
        <begin position="912"/>
        <end position="931"/>
    </location>
</feature>
<dbReference type="InterPro" id="IPR036770">
    <property type="entry name" value="Ankyrin_rpt-contain_sf"/>
</dbReference>
<dbReference type="SUPFAM" id="SSF48403">
    <property type="entry name" value="Ankyrin repeat"/>
    <property type="match status" value="1"/>
</dbReference>
<dbReference type="Gene3D" id="1.25.40.20">
    <property type="entry name" value="Ankyrin repeat-containing domain"/>
    <property type="match status" value="2"/>
</dbReference>
<evidence type="ECO:0000256" key="1">
    <source>
        <dbReference type="ARBA" id="ARBA00004141"/>
    </source>
</evidence>